<evidence type="ECO:0000256" key="3">
    <source>
        <dbReference type="ARBA" id="ARBA00022679"/>
    </source>
</evidence>
<dbReference type="InterPro" id="IPR058240">
    <property type="entry name" value="rSAM_sf"/>
</dbReference>
<keyword evidence="7 9" id="KW-0411">Iron-sulfur</keyword>
<dbReference type="InterPro" id="IPR013848">
    <property type="entry name" value="Methylthiotransferase_N"/>
</dbReference>
<name>A0ABR7TK87_9BACT</name>
<evidence type="ECO:0000256" key="9">
    <source>
        <dbReference type="HAMAP-Rule" id="MF_01864"/>
    </source>
</evidence>
<dbReference type="Gene3D" id="3.40.50.12160">
    <property type="entry name" value="Methylthiotransferase, N-terminal domain"/>
    <property type="match status" value="1"/>
</dbReference>
<evidence type="ECO:0000256" key="7">
    <source>
        <dbReference type="ARBA" id="ARBA00023014"/>
    </source>
</evidence>
<dbReference type="Pfam" id="PF01938">
    <property type="entry name" value="TRAM"/>
    <property type="match status" value="1"/>
</dbReference>
<dbReference type="Pfam" id="PF00919">
    <property type="entry name" value="UPF0004"/>
    <property type="match status" value="1"/>
</dbReference>
<dbReference type="CDD" id="cd01335">
    <property type="entry name" value="Radical_SAM"/>
    <property type="match status" value="1"/>
</dbReference>
<keyword evidence="9" id="KW-0963">Cytoplasm</keyword>
<keyword evidence="14" id="KW-1185">Reference proteome</keyword>
<organism evidence="13 14">
    <name type="scientific">Chitinophaga qingshengii</name>
    <dbReference type="NCBI Taxonomy" id="1569794"/>
    <lineage>
        <taxon>Bacteria</taxon>
        <taxon>Pseudomonadati</taxon>
        <taxon>Bacteroidota</taxon>
        <taxon>Chitinophagia</taxon>
        <taxon>Chitinophagales</taxon>
        <taxon>Chitinophagaceae</taxon>
        <taxon>Chitinophaga</taxon>
    </lineage>
</organism>
<feature type="domain" description="MTTase N-terminal" evidence="11">
    <location>
        <begin position="30"/>
        <end position="146"/>
    </location>
</feature>
<dbReference type="SFLD" id="SFLDS00029">
    <property type="entry name" value="Radical_SAM"/>
    <property type="match status" value="1"/>
</dbReference>
<dbReference type="PROSITE" id="PS50926">
    <property type="entry name" value="TRAM"/>
    <property type="match status" value="1"/>
</dbReference>
<dbReference type="Pfam" id="PF04055">
    <property type="entry name" value="Radical_SAM"/>
    <property type="match status" value="1"/>
</dbReference>
<keyword evidence="2 9" id="KW-0004">4Fe-4S</keyword>
<dbReference type="RefSeq" id="WP_188087041.1">
    <property type="nucleotide sequence ID" value="NZ_JACVFC010000001.1"/>
</dbReference>
<dbReference type="SUPFAM" id="SSF102114">
    <property type="entry name" value="Radical SAM enzymes"/>
    <property type="match status" value="1"/>
</dbReference>
<dbReference type="InterPro" id="IPR007197">
    <property type="entry name" value="rSAM"/>
</dbReference>
<dbReference type="HAMAP" id="MF_01864">
    <property type="entry name" value="tRNA_metthiotr_MiaB"/>
    <property type="match status" value="1"/>
</dbReference>
<evidence type="ECO:0000259" key="10">
    <source>
        <dbReference type="PROSITE" id="PS50926"/>
    </source>
</evidence>
<feature type="binding site" evidence="9">
    <location>
        <position position="184"/>
    </location>
    <ligand>
        <name>[4Fe-4S] cluster</name>
        <dbReference type="ChEBI" id="CHEBI:49883"/>
        <label>2</label>
        <note>4Fe-4S-S-AdoMet</note>
    </ligand>
</feature>
<comment type="catalytic activity">
    <reaction evidence="9">
        <text>N(6)-dimethylallyladenosine(37) in tRNA + (sulfur carrier)-SH + AH2 + 2 S-adenosyl-L-methionine = 2-methylsulfanyl-N(6)-dimethylallyladenosine(37) in tRNA + (sulfur carrier)-H + 5'-deoxyadenosine + L-methionine + A + S-adenosyl-L-homocysteine + 2 H(+)</text>
        <dbReference type="Rhea" id="RHEA:37067"/>
        <dbReference type="Rhea" id="RHEA-COMP:10375"/>
        <dbReference type="Rhea" id="RHEA-COMP:10376"/>
        <dbReference type="Rhea" id="RHEA-COMP:14737"/>
        <dbReference type="Rhea" id="RHEA-COMP:14739"/>
        <dbReference type="ChEBI" id="CHEBI:13193"/>
        <dbReference type="ChEBI" id="CHEBI:15378"/>
        <dbReference type="ChEBI" id="CHEBI:17319"/>
        <dbReference type="ChEBI" id="CHEBI:17499"/>
        <dbReference type="ChEBI" id="CHEBI:29917"/>
        <dbReference type="ChEBI" id="CHEBI:57844"/>
        <dbReference type="ChEBI" id="CHEBI:57856"/>
        <dbReference type="ChEBI" id="CHEBI:59789"/>
        <dbReference type="ChEBI" id="CHEBI:64428"/>
        <dbReference type="ChEBI" id="CHEBI:74415"/>
        <dbReference type="ChEBI" id="CHEBI:74417"/>
        <dbReference type="EC" id="2.8.4.3"/>
    </reaction>
</comment>
<accession>A0ABR7TK87</accession>
<evidence type="ECO:0000259" key="11">
    <source>
        <dbReference type="PROSITE" id="PS51449"/>
    </source>
</evidence>
<dbReference type="InterPro" id="IPR005839">
    <property type="entry name" value="Methylthiotransferase"/>
</dbReference>
<evidence type="ECO:0000256" key="6">
    <source>
        <dbReference type="ARBA" id="ARBA00023004"/>
    </source>
</evidence>
<evidence type="ECO:0000313" key="14">
    <source>
        <dbReference type="Proteomes" id="UP000659124"/>
    </source>
</evidence>
<sequence>MLDQVTKVHDESRQGEAFAPVTTDKQSYNKKFYIESYGCAMNFNDSEIVASILNKEGFGATRNVEEANLILLNTCSIREKAEQTVRKRLTEFHRIKKATPGLLIGVLGCMAERLKTKLLEEEKLVDMVVGPDAYRALPSLIAEAETGQKSVNVLLSREETYGDISPVRLDNNGVTSFVSIMRGCNNMCTFCVVPFTRGRERSRDAHSIIREATELFNNGYREVTLLGQNVDSYYWTSADDSETVTFAQLLEKVALINPLLRVRFSTSHPKDITDEVLFTMAKHENICNYIHLPVQSGSNRILQLMNRTYTREWYMKKVERIREIIPDCGLSTDIICGFCSETEEEHQETLDIMRFAAYDLAYMYFYSERPGTLAQRRYQDDIPEEVKKRRLAEVVEQHRKQSEINMKNDVGKTFKVLVEGTSKRSEEHLFGRNDQNKVIVFPRENFQKGEYVMVKVDSCTSGTLIGKAVQ</sequence>
<evidence type="ECO:0000259" key="12">
    <source>
        <dbReference type="PROSITE" id="PS51918"/>
    </source>
</evidence>
<dbReference type="Proteomes" id="UP000659124">
    <property type="component" value="Unassembled WGS sequence"/>
</dbReference>
<dbReference type="EC" id="2.8.4.3" evidence="8 9"/>
<comment type="cofactor">
    <cofactor evidence="9">
        <name>[4Fe-4S] cluster</name>
        <dbReference type="ChEBI" id="CHEBI:49883"/>
    </cofactor>
    <text evidence="9">Binds 2 [4Fe-4S] clusters. One cluster is coordinated with 3 cysteines and an exchangeable S-adenosyl-L-methionine.</text>
</comment>
<dbReference type="InterPro" id="IPR002792">
    <property type="entry name" value="TRAM_dom"/>
</dbReference>
<dbReference type="SFLD" id="SFLDF00413">
    <property type="entry name" value="CDK5RAP1"/>
    <property type="match status" value="1"/>
</dbReference>
<feature type="binding site" evidence="9">
    <location>
        <position position="75"/>
    </location>
    <ligand>
        <name>[4Fe-4S] cluster</name>
        <dbReference type="ChEBI" id="CHEBI:49883"/>
        <label>1</label>
    </ligand>
</feature>
<reference evidence="13 14" key="1">
    <citation type="submission" date="2020-09" db="EMBL/GenBank/DDBJ databases">
        <title>Genome sequences of type strains of Chitinophaga qingshengii and Chitinophaga varians.</title>
        <authorList>
            <person name="Kittiwongwattana C."/>
        </authorList>
    </citation>
    <scope>NUCLEOTIDE SEQUENCE [LARGE SCALE GENOMIC DNA]</scope>
    <source>
        <strain evidence="13 14">JCM 30026</strain>
    </source>
</reference>
<feature type="binding site" evidence="9">
    <location>
        <position position="188"/>
    </location>
    <ligand>
        <name>[4Fe-4S] cluster</name>
        <dbReference type="ChEBI" id="CHEBI:49883"/>
        <label>2</label>
        <note>4Fe-4S-S-AdoMet</note>
    </ligand>
</feature>
<feature type="binding site" evidence="9">
    <location>
        <position position="109"/>
    </location>
    <ligand>
        <name>[4Fe-4S] cluster</name>
        <dbReference type="ChEBI" id="CHEBI:49883"/>
        <label>1</label>
    </ligand>
</feature>
<keyword evidence="4 9" id="KW-0949">S-adenosyl-L-methionine</keyword>
<protein>
    <recommendedName>
        <fullName evidence="8 9">tRNA-2-methylthio-N(6)-dimethylallyladenosine synthase</fullName>
        <ecNumber evidence="8 9">2.8.4.3</ecNumber>
    </recommendedName>
    <alternativeName>
        <fullName evidence="9">(Dimethylallyl)adenosine tRNA methylthiotransferase MiaB</fullName>
    </alternativeName>
    <alternativeName>
        <fullName evidence="9">tRNA-i(6)A37 methylthiotransferase</fullName>
    </alternativeName>
</protein>
<evidence type="ECO:0000256" key="4">
    <source>
        <dbReference type="ARBA" id="ARBA00022691"/>
    </source>
</evidence>
<dbReference type="InterPro" id="IPR020612">
    <property type="entry name" value="Methylthiotransferase_CS"/>
</dbReference>
<dbReference type="NCBIfam" id="TIGR00089">
    <property type="entry name" value="MiaB/RimO family radical SAM methylthiotransferase"/>
    <property type="match status" value="1"/>
</dbReference>
<comment type="subunit">
    <text evidence="9">Monomer.</text>
</comment>
<comment type="subcellular location">
    <subcellularLocation>
        <location evidence="9">Cytoplasm</location>
    </subcellularLocation>
</comment>
<dbReference type="Gene3D" id="3.80.30.20">
    <property type="entry name" value="tm_1862 like domain"/>
    <property type="match status" value="1"/>
</dbReference>
<keyword evidence="5 9" id="KW-0479">Metal-binding</keyword>
<dbReference type="PANTHER" id="PTHR43020">
    <property type="entry name" value="CDK5 REGULATORY SUBUNIT-ASSOCIATED PROTEIN 1"/>
    <property type="match status" value="1"/>
</dbReference>
<proteinExistence type="inferred from homology"/>
<dbReference type="InterPro" id="IPR038135">
    <property type="entry name" value="Methylthiotransferase_N_sf"/>
</dbReference>
<keyword evidence="9" id="KW-0819">tRNA processing</keyword>
<dbReference type="PROSITE" id="PS51918">
    <property type="entry name" value="RADICAL_SAM"/>
    <property type="match status" value="1"/>
</dbReference>
<dbReference type="SFLD" id="SFLDF00273">
    <property type="entry name" value="(dimethylallyl)adenosine_tRNA"/>
    <property type="match status" value="1"/>
</dbReference>
<keyword evidence="6 9" id="KW-0408">Iron</keyword>
<dbReference type="InterPro" id="IPR006463">
    <property type="entry name" value="MiaB_methiolase"/>
</dbReference>
<dbReference type="PROSITE" id="PS51449">
    <property type="entry name" value="MTTASE_N"/>
    <property type="match status" value="1"/>
</dbReference>
<keyword evidence="3 9" id="KW-0808">Transferase</keyword>
<dbReference type="InterPro" id="IPR023404">
    <property type="entry name" value="rSAM_horseshoe"/>
</dbReference>
<feature type="domain" description="Radical SAM core" evidence="12">
    <location>
        <begin position="170"/>
        <end position="405"/>
    </location>
</feature>
<evidence type="ECO:0000256" key="5">
    <source>
        <dbReference type="ARBA" id="ARBA00022723"/>
    </source>
</evidence>
<dbReference type="InterPro" id="IPR006638">
    <property type="entry name" value="Elp3/MiaA/NifB-like_rSAM"/>
</dbReference>
<evidence type="ECO:0000313" key="13">
    <source>
        <dbReference type="EMBL" id="MBC9929951.1"/>
    </source>
</evidence>
<evidence type="ECO:0000256" key="8">
    <source>
        <dbReference type="ARBA" id="ARBA00033765"/>
    </source>
</evidence>
<comment type="caution">
    <text evidence="13">The sequence shown here is derived from an EMBL/GenBank/DDBJ whole genome shotgun (WGS) entry which is preliminary data.</text>
</comment>
<evidence type="ECO:0000256" key="2">
    <source>
        <dbReference type="ARBA" id="ARBA00022485"/>
    </source>
</evidence>
<dbReference type="NCBIfam" id="TIGR01574">
    <property type="entry name" value="miaB-methiolase"/>
    <property type="match status" value="1"/>
</dbReference>
<evidence type="ECO:0000256" key="1">
    <source>
        <dbReference type="ARBA" id="ARBA00003234"/>
    </source>
</evidence>
<comment type="similarity">
    <text evidence="9">Belongs to the methylthiotransferase family. MiaB subfamily.</text>
</comment>
<comment type="function">
    <text evidence="1 9">Catalyzes the methylthiolation of N6-(dimethylallyl)adenosine (i(6)A), leading to the formation of 2-methylthio-N6-(dimethylallyl)adenosine (ms(2)i(6)A) at position 37 in tRNAs that read codons beginning with uridine.</text>
</comment>
<feature type="binding site" evidence="9">
    <location>
        <position position="39"/>
    </location>
    <ligand>
        <name>[4Fe-4S] cluster</name>
        <dbReference type="ChEBI" id="CHEBI:49883"/>
        <label>1</label>
    </ligand>
</feature>
<gene>
    <name evidence="9 13" type="primary">miaB</name>
    <name evidence="13" type="ORF">ICL07_06150</name>
</gene>
<feature type="domain" description="TRAM" evidence="10">
    <location>
        <begin position="407"/>
        <end position="470"/>
    </location>
</feature>
<dbReference type="SMART" id="SM00729">
    <property type="entry name" value="Elp3"/>
    <property type="match status" value="1"/>
</dbReference>
<dbReference type="SFLD" id="SFLDG01082">
    <property type="entry name" value="B12-binding_domain_containing"/>
    <property type="match status" value="1"/>
</dbReference>
<dbReference type="EMBL" id="JACVFC010000001">
    <property type="protein sequence ID" value="MBC9929951.1"/>
    <property type="molecule type" value="Genomic_DNA"/>
</dbReference>
<dbReference type="PROSITE" id="PS01278">
    <property type="entry name" value="MTTASE_RADICAL"/>
    <property type="match status" value="1"/>
</dbReference>
<dbReference type="SFLD" id="SFLDG01061">
    <property type="entry name" value="methylthiotransferase"/>
    <property type="match status" value="1"/>
</dbReference>
<dbReference type="PANTHER" id="PTHR43020:SF2">
    <property type="entry name" value="MITOCHONDRIAL TRNA METHYLTHIOTRANSFERASE CDK5RAP1"/>
    <property type="match status" value="1"/>
</dbReference>
<feature type="binding site" evidence="9">
    <location>
        <position position="191"/>
    </location>
    <ligand>
        <name>[4Fe-4S] cluster</name>
        <dbReference type="ChEBI" id="CHEBI:49883"/>
        <label>2</label>
        <note>4Fe-4S-S-AdoMet</note>
    </ligand>
</feature>